<gene>
    <name evidence="1" type="ORF">DNR46_28895</name>
</gene>
<evidence type="ECO:0000313" key="1">
    <source>
        <dbReference type="EMBL" id="RNJ42412.1"/>
    </source>
</evidence>
<dbReference type="AlphaFoldDB" id="A0A3M9X3W5"/>
<comment type="caution">
    <text evidence="1">The sequence shown here is derived from an EMBL/GenBank/DDBJ whole genome shotgun (WGS) entry which is preliminary data.</text>
</comment>
<organism evidence="1 2">
    <name type="scientific">Mesorhizobium japonicum</name>
    <dbReference type="NCBI Taxonomy" id="2066070"/>
    <lineage>
        <taxon>Bacteria</taxon>
        <taxon>Pseudomonadati</taxon>
        <taxon>Pseudomonadota</taxon>
        <taxon>Alphaproteobacteria</taxon>
        <taxon>Hyphomicrobiales</taxon>
        <taxon>Phyllobacteriaceae</taxon>
        <taxon>Mesorhizobium</taxon>
    </lineage>
</organism>
<accession>A0A3M9X3W5</accession>
<proteinExistence type="predicted"/>
<evidence type="ECO:0008006" key="3">
    <source>
        <dbReference type="Google" id="ProtNLM"/>
    </source>
</evidence>
<name>A0A3M9X3W5_9HYPH</name>
<sequence>MTEVAAGAELRVTGSLTGDVSVSGLLVVDGEVKVTFKEGGRMVGSGKIGSVAVAEGGKSDTMKTRQSGKGNR</sequence>
<evidence type="ECO:0000313" key="2">
    <source>
        <dbReference type="Proteomes" id="UP000275436"/>
    </source>
</evidence>
<dbReference type="Proteomes" id="UP000275436">
    <property type="component" value="Unassembled WGS sequence"/>
</dbReference>
<dbReference type="RefSeq" id="WP_123169764.1">
    <property type="nucleotide sequence ID" value="NZ_QKOD01000011.1"/>
</dbReference>
<protein>
    <recommendedName>
        <fullName evidence="3">Polymer-forming cytoskeletal protein</fullName>
    </recommendedName>
</protein>
<reference evidence="1 2" key="1">
    <citation type="journal article" date="2018" name="Mol. Plant Microbe Interact.">
        <title>Taxonomically Different Co-Microsymbionts of a Relict Legume, Oxytropis popoviana, Have Complementary Sets of Symbiotic Genes and Together Increase the Efficiency of Plant Nodulation.</title>
        <authorList>
            <person name="Safronova V."/>
            <person name="Belimov A."/>
            <person name="Sazanova A."/>
            <person name="Chirak E."/>
            <person name="Verkhozina A."/>
            <person name="Kuznetsova I."/>
            <person name="Andronov E."/>
            <person name="Puhalsky J."/>
            <person name="Tikhonovich I."/>
        </authorList>
    </citation>
    <scope>NUCLEOTIDE SEQUENCE [LARGE SCALE GENOMIC DNA]</scope>
    <source>
        <strain evidence="1 2">Opo-235</strain>
    </source>
</reference>
<dbReference type="EMBL" id="QKOD01000011">
    <property type="protein sequence ID" value="RNJ42412.1"/>
    <property type="molecule type" value="Genomic_DNA"/>
</dbReference>